<organism evidence="1 2">
    <name type="scientific">Corallincola platygyrae</name>
    <dbReference type="NCBI Taxonomy" id="1193278"/>
    <lineage>
        <taxon>Bacteria</taxon>
        <taxon>Pseudomonadati</taxon>
        <taxon>Pseudomonadota</taxon>
        <taxon>Gammaproteobacteria</taxon>
        <taxon>Alteromonadales</taxon>
        <taxon>Psychromonadaceae</taxon>
        <taxon>Corallincola</taxon>
    </lineage>
</organism>
<accession>A0ABW4XI30</accession>
<protein>
    <submittedName>
        <fullName evidence="1">Protein DpdI</fullName>
    </submittedName>
</protein>
<dbReference type="EMBL" id="JBHUHT010000007">
    <property type="protein sequence ID" value="MFD2094910.1"/>
    <property type="molecule type" value="Genomic_DNA"/>
</dbReference>
<evidence type="ECO:0000313" key="2">
    <source>
        <dbReference type="Proteomes" id="UP001597380"/>
    </source>
</evidence>
<sequence>MKTLKSQLAELTNEMALSKQATESKQIIDEYQTIHKKLQPVATSLHAVVEASEVLKNVPSSMTGETTKDNSAKENLTTAIYCLQEFASCWEEQGHLARQSDEFASVEAALTKCCNSEKEHTDQIWREFLAALDKRSVVEQHFLDQQKTLGFMQVYNDYCDARREFDDLRTAGPNRVDTVQKLQSLCNKMQQLKNGMEFKMPPEVQALFDQLNSVSGKASLRLLTPDVIDWLDEHNMLDTFVVQRHRAY</sequence>
<keyword evidence="2" id="KW-1185">Reference proteome</keyword>
<reference evidence="2" key="1">
    <citation type="journal article" date="2019" name="Int. J. Syst. Evol. Microbiol.">
        <title>The Global Catalogue of Microorganisms (GCM) 10K type strain sequencing project: providing services to taxonomists for standard genome sequencing and annotation.</title>
        <authorList>
            <consortium name="The Broad Institute Genomics Platform"/>
            <consortium name="The Broad Institute Genome Sequencing Center for Infectious Disease"/>
            <person name="Wu L."/>
            <person name="Ma J."/>
        </authorList>
    </citation>
    <scope>NUCLEOTIDE SEQUENCE [LARGE SCALE GENOMIC DNA]</scope>
    <source>
        <strain evidence="2">CGMCC 1.10992</strain>
    </source>
</reference>
<gene>
    <name evidence="1" type="primary">dpdI</name>
    <name evidence="1" type="ORF">ACFSJ3_02875</name>
</gene>
<name>A0ABW4XI30_9GAMM</name>
<dbReference type="NCBIfam" id="NF041066">
    <property type="entry name" value="DpdI"/>
    <property type="match status" value="1"/>
</dbReference>
<proteinExistence type="predicted"/>
<dbReference type="RefSeq" id="WP_345338087.1">
    <property type="nucleotide sequence ID" value="NZ_BAABLI010000004.1"/>
</dbReference>
<evidence type="ECO:0000313" key="1">
    <source>
        <dbReference type="EMBL" id="MFD2094910.1"/>
    </source>
</evidence>
<comment type="caution">
    <text evidence="1">The sequence shown here is derived from an EMBL/GenBank/DDBJ whole genome shotgun (WGS) entry which is preliminary data.</text>
</comment>
<dbReference type="Proteomes" id="UP001597380">
    <property type="component" value="Unassembled WGS sequence"/>
</dbReference>